<dbReference type="PROSITE" id="PS51515">
    <property type="entry name" value="BIN3_SAM"/>
    <property type="match status" value="1"/>
</dbReference>
<proteinExistence type="inferred from homology"/>
<evidence type="ECO:0000313" key="9">
    <source>
        <dbReference type="Proteomes" id="UP000827092"/>
    </source>
</evidence>
<comment type="caution">
    <text evidence="8">The sequence shown here is derived from an EMBL/GenBank/DDBJ whole genome shotgun (WGS) entry which is preliminary data.</text>
</comment>
<evidence type="ECO:0000256" key="1">
    <source>
        <dbReference type="ARBA" id="ARBA00008361"/>
    </source>
</evidence>
<evidence type="ECO:0000256" key="4">
    <source>
        <dbReference type="ARBA" id="ARBA00022691"/>
    </source>
</evidence>
<dbReference type="GO" id="GO:2000632">
    <property type="term" value="P:negative regulation of pre-miRNA processing"/>
    <property type="evidence" value="ECO:0007669"/>
    <property type="project" value="TreeGrafter"/>
</dbReference>
<dbReference type="PANTHER" id="PTHR12315:SF1">
    <property type="entry name" value="RNA 5'-MONOPHOSPHATE METHYLTRANSFERASE"/>
    <property type="match status" value="1"/>
</dbReference>
<dbReference type="InterPro" id="IPR039772">
    <property type="entry name" value="Bin3-like"/>
</dbReference>
<dbReference type="GO" id="GO:0008171">
    <property type="term" value="F:O-methyltransferase activity"/>
    <property type="evidence" value="ECO:0007669"/>
    <property type="project" value="UniProtKB-UniRule"/>
</dbReference>
<dbReference type="GO" id="GO:0005737">
    <property type="term" value="C:cytoplasm"/>
    <property type="evidence" value="ECO:0007669"/>
    <property type="project" value="TreeGrafter"/>
</dbReference>
<dbReference type="PANTHER" id="PTHR12315">
    <property type="entry name" value="BICOID-INTERACTING PROTEIN RELATED"/>
    <property type="match status" value="1"/>
</dbReference>
<dbReference type="EC" id="2.1.1.-" evidence="6"/>
<keyword evidence="9" id="KW-1185">Reference proteome</keyword>
<sequence length="246" mass="28386">MTTQSNELNEVKPFHPGAARFGNFINYYNFNSVSKRLNPIPSEFISNLTLNSNSVLCLDIGCNSGELTSGLYTYLVSNAKGNAEIFILGIDLDDVLITRCNESNPHPNNITFQQIDIMEETAMTQLKSFLDAHKRSEFDLVTCFSTTMWIHLNHGDMGLDRFLKKISTLSRFFILEPQEWKSYKSAVRRMTRLETEVFELDKLKIRDISSHVSEFLRNKCGMDSSECWGVTSWGRNLYMFHKRCYK</sequence>
<dbReference type="SUPFAM" id="SSF53335">
    <property type="entry name" value="S-adenosyl-L-methionine-dependent methyltransferases"/>
    <property type="match status" value="1"/>
</dbReference>
<evidence type="ECO:0000313" key="8">
    <source>
        <dbReference type="EMBL" id="KAG8185927.1"/>
    </source>
</evidence>
<keyword evidence="3 6" id="KW-0808">Transferase</keyword>
<evidence type="ECO:0000256" key="6">
    <source>
        <dbReference type="RuleBase" id="RU367087"/>
    </source>
</evidence>
<reference evidence="8 9" key="1">
    <citation type="journal article" date="2022" name="Nat. Ecol. Evol.">
        <title>A masculinizing supergene underlies an exaggerated male reproductive morph in a spider.</title>
        <authorList>
            <person name="Hendrickx F."/>
            <person name="De Corte Z."/>
            <person name="Sonet G."/>
            <person name="Van Belleghem S.M."/>
            <person name="Kostlbacher S."/>
            <person name="Vangestel C."/>
        </authorList>
    </citation>
    <scope>NUCLEOTIDE SEQUENCE [LARGE SCALE GENOMIC DNA]</scope>
    <source>
        <strain evidence="8">W744_W776</strain>
    </source>
</reference>
<dbReference type="InterPro" id="IPR024160">
    <property type="entry name" value="BIN3_SAM-bd_dom"/>
</dbReference>
<dbReference type="InterPro" id="IPR010675">
    <property type="entry name" value="Bin3_C"/>
</dbReference>
<dbReference type="GO" id="GO:0032259">
    <property type="term" value="P:methylation"/>
    <property type="evidence" value="ECO:0007669"/>
    <property type="project" value="UniProtKB-KW"/>
</dbReference>
<dbReference type="InterPro" id="IPR029063">
    <property type="entry name" value="SAM-dependent_MTases_sf"/>
</dbReference>
<keyword evidence="2 6" id="KW-0489">Methyltransferase</keyword>
<dbReference type="Proteomes" id="UP000827092">
    <property type="component" value="Unassembled WGS sequence"/>
</dbReference>
<evidence type="ECO:0000259" key="7">
    <source>
        <dbReference type="PROSITE" id="PS51515"/>
    </source>
</evidence>
<evidence type="ECO:0000256" key="5">
    <source>
        <dbReference type="PROSITE-ProRule" id="PRU00848"/>
    </source>
</evidence>
<organism evidence="8 9">
    <name type="scientific">Oedothorax gibbosus</name>
    <dbReference type="NCBI Taxonomy" id="931172"/>
    <lineage>
        <taxon>Eukaryota</taxon>
        <taxon>Metazoa</taxon>
        <taxon>Ecdysozoa</taxon>
        <taxon>Arthropoda</taxon>
        <taxon>Chelicerata</taxon>
        <taxon>Arachnida</taxon>
        <taxon>Araneae</taxon>
        <taxon>Araneomorphae</taxon>
        <taxon>Entelegynae</taxon>
        <taxon>Araneoidea</taxon>
        <taxon>Linyphiidae</taxon>
        <taxon>Erigoninae</taxon>
        <taxon>Oedothorax</taxon>
    </lineage>
</organism>
<accession>A0AAV6UPC0</accession>
<evidence type="ECO:0000256" key="2">
    <source>
        <dbReference type="ARBA" id="ARBA00022603"/>
    </source>
</evidence>
<gene>
    <name evidence="8" type="ORF">JTE90_010714</name>
</gene>
<dbReference type="EMBL" id="JAFNEN010000320">
    <property type="protein sequence ID" value="KAG8185927.1"/>
    <property type="molecule type" value="Genomic_DNA"/>
</dbReference>
<evidence type="ECO:0000256" key="3">
    <source>
        <dbReference type="ARBA" id="ARBA00022679"/>
    </source>
</evidence>
<dbReference type="CDD" id="cd02440">
    <property type="entry name" value="AdoMet_MTases"/>
    <property type="match status" value="1"/>
</dbReference>
<comment type="similarity">
    <text evidence="1 6">Belongs to the methyltransferase superfamily.</text>
</comment>
<protein>
    <recommendedName>
        <fullName evidence="6">RNA methyltransferase</fullName>
        <ecNumber evidence="6">2.1.1.-</ecNumber>
    </recommendedName>
</protein>
<dbReference type="Pfam" id="PF06859">
    <property type="entry name" value="Bin3"/>
    <property type="match status" value="1"/>
</dbReference>
<dbReference type="GO" id="GO:0008173">
    <property type="term" value="F:RNA methyltransferase activity"/>
    <property type="evidence" value="ECO:0007669"/>
    <property type="project" value="UniProtKB-UniRule"/>
</dbReference>
<keyword evidence="4 5" id="KW-0949">S-adenosyl-L-methionine</keyword>
<name>A0AAV6UPC0_9ARAC</name>
<dbReference type="AlphaFoldDB" id="A0AAV6UPC0"/>
<feature type="domain" description="Bin3-type SAM" evidence="7">
    <location>
        <begin position="1"/>
        <end position="246"/>
    </location>
</feature>
<dbReference type="Gene3D" id="3.40.50.150">
    <property type="entry name" value="Vaccinia Virus protein VP39"/>
    <property type="match status" value="1"/>
</dbReference>